<organism evidence="2 3">
    <name type="scientific">Thiomicrorhabdus immobilis</name>
    <dbReference type="NCBI Taxonomy" id="2791037"/>
    <lineage>
        <taxon>Bacteria</taxon>
        <taxon>Pseudomonadati</taxon>
        <taxon>Pseudomonadota</taxon>
        <taxon>Gammaproteobacteria</taxon>
        <taxon>Thiotrichales</taxon>
        <taxon>Piscirickettsiaceae</taxon>
        <taxon>Thiomicrorhabdus</taxon>
    </lineage>
</organism>
<evidence type="ECO:0000256" key="1">
    <source>
        <dbReference type="SAM" id="Coils"/>
    </source>
</evidence>
<protein>
    <submittedName>
        <fullName evidence="2">Uncharacterized protein</fullName>
    </submittedName>
</protein>
<proteinExistence type="predicted"/>
<dbReference type="EMBL" id="AP024202">
    <property type="protein sequence ID" value="BCN92613.1"/>
    <property type="molecule type" value="Genomic_DNA"/>
</dbReference>
<dbReference type="RefSeq" id="WP_237262388.1">
    <property type="nucleotide sequence ID" value="NZ_AP024202.1"/>
</dbReference>
<keyword evidence="3" id="KW-1185">Reference proteome</keyword>
<evidence type="ECO:0000313" key="3">
    <source>
        <dbReference type="Proteomes" id="UP001054820"/>
    </source>
</evidence>
<gene>
    <name evidence="2" type="ORF">THMIRHAM_03980</name>
</gene>
<dbReference type="Proteomes" id="UP001054820">
    <property type="component" value="Chromosome"/>
</dbReference>
<evidence type="ECO:0000313" key="2">
    <source>
        <dbReference type="EMBL" id="BCN92613.1"/>
    </source>
</evidence>
<keyword evidence="1" id="KW-0175">Coiled coil</keyword>
<name>A0ABM7MB91_9GAMM</name>
<feature type="coiled-coil region" evidence="1">
    <location>
        <begin position="160"/>
        <end position="199"/>
    </location>
</feature>
<accession>A0ABM7MB91</accession>
<sequence>MRNNKPVAPAVRYFFRRLEKRSEQIQKAIHSEAYSKQEVEFDKVEGFFRQIMTQNIFIHTVGLNGKHESTILSKAIFSMNRVVRVYYSTSFDENQSGFIRVRPDSDLQAIVVERLHGYRPTPETLYVNSQQCHIIRFMVRWLIRRIDWDKTKLNNLDLYKRFLEEQQMEIEAKIAEAAAKQEEEEIKRALEKHQAVGNRRRKIHAN</sequence>
<reference evidence="2" key="1">
    <citation type="journal article" date="2022" name="Arch. Microbiol.">
        <title>Thiomicrorhabdus immobilis sp. nov., a mesophilic sulfur-oxidizing bacterium isolated from sediment of a brackish lake in northern Japan.</title>
        <authorList>
            <person name="Kojima H."/>
            <person name="Mochizuki J."/>
            <person name="Kanda M."/>
            <person name="Watanabe T."/>
            <person name="Fukui M."/>
        </authorList>
    </citation>
    <scope>NUCLEOTIDE SEQUENCE</scope>
    <source>
        <strain evidence="2">Am19</strain>
    </source>
</reference>